<evidence type="ECO:0000256" key="12">
    <source>
        <dbReference type="SAM" id="Phobius"/>
    </source>
</evidence>
<evidence type="ECO:0000313" key="15">
    <source>
        <dbReference type="RefSeq" id="XP_010779418.1"/>
    </source>
</evidence>
<dbReference type="InterPro" id="IPR038050">
    <property type="entry name" value="Neuro_actylchol_rec"/>
</dbReference>
<evidence type="ECO:0000256" key="8">
    <source>
        <dbReference type="ARBA" id="ARBA00022949"/>
    </source>
</evidence>
<keyword evidence="9" id="KW-0175">Coiled coil</keyword>
<dbReference type="PROSITE" id="PS50003">
    <property type="entry name" value="PH_DOMAIN"/>
    <property type="match status" value="2"/>
</dbReference>
<dbReference type="OrthoDB" id="9937741at2759"/>
<dbReference type="Pfam" id="PF02932">
    <property type="entry name" value="Neur_chan_memb"/>
    <property type="match status" value="1"/>
</dbReference>
<dbReference type="GeneID" id="104954064"/>
<sequence>MVGLSSTASVEAMEVLVSELGVLLKMLDQENLSSTTQEKKTSVWNLLKQIQPSVSGTDYIYMNSAVFRNGTSFVESLFETFDCQLGDLKDVTDDLKEDNNTQADTLKQDCADSPAPHSADSPPPLPTTPPPEEYYEEAVPLSPGTLPEYIITRVRPSPPNSIEDGYEDAESNYPTTCMNTHRKNSYNDSDALSSSYESYEEDEEERSPSVRLTHQWPSEESSMPPARDCRICAFLLRKKRFGQWAKQLTVIRDNRLQCYKSSKDTSPCVDMLLPQCTVVYAPKDSKRKHHELRFTLPNGDALVLAVQSKEQAHRWLRVVREVSGQSAGPEESASPIIPRKTELDKRLSAERNTSDSDSVGVSTGEHCRENGKVKRGAFAAGRKITRIISFSKKKPPRPGDPRTSYSDPRQGYVSVLVHQVWREQWCRVCKGSLHFYNDKGDSRTSLPSLPLHGCEVLPGLGPKHPFAFRILRNHTAVAALEASSSEELGRWLGVLLAETGSSTDPESLHYDYVDVETIANIRDAARHSFLWATSSVSNSTDCRTYDEVPNEDMQSGENRRLQSGNQGKRRSSFSSSDSDRTKPLVSLKRTGSNENQYGRYGKTRADEDAKSYLKEKEELERERDGIRNALVTLRKEKRELKEELKTASERRMSSLNKRVSQLEDTCRTKEAERVDLELRLTQVTENLKKSIAGGALGAPVEAKPPLKASSKKKQNIYSDALPVNCASEMRRRPPSVYASSGTVMQKAKVAAQNVFFFILETYVPSILLVVLSWVSFWISQSSVPARTYIVINMELLRDFNESNGNGSIPIFRSTQPKHTADELHCRGAPGAGSGLRQRSCRIRAA</sequence>
<dbReference type="PANTHER" id="PTHR14338">
    <property type="entry name" value="ACTIN FILAMENT-ASSOCIATED PROTEIN 1 FAMILY MEMBER"/>
    <property type="match status" value="1"/>
</dbReference>
<name>A0A6I9NX88_9TELE</name>
<dbReference type="InterPro" id="IPR006029">
    <property type="entry name" value="Neurotrans-gated_channel_TM"/>
</dbReference>
<dbReference type="GO" id="GO:0042995">
    <property type="term" value="C:cell projection"/>
    <property type="evidence" value="ECO:0007669"/>
    <property type="project" value="UniProtKB-SubCell"/>
</dbReference>
<keyword evidence="12" id="KW-0472">Membrane</keyword>
<feature type="region of interest" description="Disordered" evidence="11">
    <location>
        <begin position="105"/>
        <end position="220"/>
    </location>
</feature>
<feature type="compositionally biased region" description="Polar residues" evidence="11">
    <location>
        <begin position="210"/>
        <end position="220"/>
    </location>
</feature>
<feature type="compositionally biased region" description="Polar residues" evidence="11">
    <location>
        <begin position="552"/>
        <end position="566"/>
    </location>
</feature>
<dbReference type="GO" id="GO:0002102">
    <property type="term" value="C:podosome"/>
    <property type="evidence" value="ECO:0007669"/>
    <property type="project" value="UniProtKB-SubCell"/>
</dbReference>
<feature type="compositionally biased region" description="Pro residues" evidence="11">
    <location>
        <begin position="121"/>
        <end position="132"/>
    </location>
</feature>
<dbReference type="SUPFAM" id="SSF50729">
    <property type="entry name" value="PH domain-like"/>
    <property type="match status" value="2"/>
</dbReference>
<dbReference type="CDD" id="cd13306">
    <property type="entry name" value="PH1_AFAP"/>
    <property type="match status" value="1"/>
</dbReference>
<dbReference type="Proteomes" id="UP000504611">
    <property type="component" value="Unplaced"/>
</dbReference>
<dbReference type="GO" id="GO:0017124">
    <property type="term" value="F:SH3 domain binding"/>
    <property type="evidence" value="ECO:0007669"/>
    <property type="project" value="TreeGrafter"/>
</dbReference>
<evidence type="ECO:0000256" key="2">
    <source>
        <dbReference type="ARBA" id="ARBA00004188"/>
    </source>
</evidence>
<dbReference type="InterPro" id="IPR011993">
    <property type="entry name" value="PH-like_dom_sf"/>
</dbReference>
<dbReference type="Pfam" id="PF00169">
    <property type="entry name" value="PH"/>
    <property type="match status" value="2"/>
</dbReference>
<keyword evidence="14" id="KW-1185">Reference proteome</keyword>
<dbReference type="SUPFAM" id="SSF90112">
    <property type="entry name" value="Neurotransmitter-gated ion-channel transmembrane pore"/>
    <property type="match status" value="1"/>
</dbReference>
<dbReference type="SMART" id="SM00233">
    <property type="entry name" value="PH"/>
    <property type="match status" value="2"/>
</dbReference>
<dbReference type="InterPro" id="IPR001849">
    <property type="entry name" value="PH_domain"/>
</dbReference>
<keyword evidence="8" id="KW-0965">Cell junction</keyword>
<dbReference type="InterPro" id="IPR036719">
    <property type="entry name" value="Neuro-gated_channel_TM_sf"/>
</dbReference>
<dbReference type="Gene3D" id="1.20.58.390">
    <property type="entry name" value="Neurotransmitter-gated ion-channel transmembrane domain"/>
    <property type="match status" value="1"/>
</dbReference>
<dbReference type="PANTHER" id="PTHR14338:SF1">
    <property type="entry name" value="ACTIN FILAMENT-ASSOCIATED PROTEIN 1-LIKE 1"/>
    <property type="match status" value="1"/>
</dbReference>
<dbReference type="CTD" id="566757"/>
<dbReference type="CDD" id="cd13307">
    <property type="entry name" value="PH2_AFAP"/>
    <property type="match status" value="1"/>
</dbReference>
<dbReference type="GO" id="GO:0016020">
    <property type="term" value="C:membrane"/>
    <property type="evidence" value="ECO:0007669"/>
    <property type="project" value="InterPro"/>
</dbReference>
<comment type="function">
    <text evidence="1">May be involved in podosome and invadosome formation.</text>
</comment>
<dbReference type="InterPro" id="IPR030113">
    <property type="entry name" value="AFAP"/>
</dbReference>
<feature type="non-terminal residue" evidence="15">
    <location>
        <position position="845"/>
    </location>
</feature>
<proteinExistence type="predicted"/>
<reference evidence="15" key="1">
    <citation type="submission" date="2025-08" db="UniProtKB">
        <authorList>
            <consortium name="RefSeq"/>
        </authorList>
    </citation>
    <scope>IDENTIFICATION</scope>
    <source>
        <tissue evidence="15">Muscle</tissue>
    </source>
</reference>
<dbReference type="GO" id="GO:0006811">
    <property type="term" value="P:monoatomic ion transport"/>
    <property type="evidence" value="ECO:0007669"/>
    <property type="project" value="InterPro"/>
</dbReference>
<organism evidence="14 15">
    <name type="scientific">Notothenia coriiceps</name>
    <name type="common">black rockcod</name>
    <dbReference type="NCBI Taxonomy" id="8208"/>
    <lineage>
        <taxon>Eukaryota</taxon>
        <taxon>Metazoa</taxon>
        <taxon>Chordata</taxon>
        <taxon>Craniata</taxon>
        <taxon>Vertebrata</taxon>
        <taxon>Euteleostomi</taxon>
        <taxon>Actinopterygii</taxon>
        <taxon>Neopterygii</taxon>
        <taxon>Teleostei</taxon>
        <taxon>Neoteleostei</taxon>
        <taxon>Acanthomorphata</taxon>
        <taxon>Eupercaria</taxon>
        <taxon>Perciformes</taxon>
        <taxon>Notothenioidei</taxon>
        <taxon>Nototheniidae</taxon>
        <taxon>Notothenia</taxon>
    </lineage>
</organism>
<dbReference type="AlphaFoldDB" id="A0A6I9NX88"/>
<feature type="compositionally biased region" description="Basic and acidic residues" evidence="11">
    <location>
        <begin position="339"/>
        <end position="354"/>
    </location>
</feature>
<feature type="domain" description="PH" evidence="13">
    <location>
        <begin position="228"/>
        <end position="324"/>
    </location>
</feature>
<protein>
    <recommendedName>
        <fullName evidence="5">Actin filament-associated protein 1-like 1</fullName>
    </recommendedName>
</protein>
<keyword evidence="12" id="KW-0812">Transmembrane</keyword>
<evidence type="ECO:0000256" key="9">
    <source>
        <dbReference type="ARBA" id="ARBA00023054"/>
    </source>
</evidence>
<keyword evidence="6" id="KW-0963">Cytoplasm</keyword>
<evidence type="ECO:0000256" key="10">
    <source>
        <dbReference type="ARBA" id="ARBA00023273"/>
    </source>
</evidence>
<evidence type="ECO:0000256" key="4">
    <source>
        <dbReference type="ARBA" id="ARBA00004496"/>
    </source>
</evidence>
<feature type="region of interest" description="Disordered" evidence="11">
    <location>
        <begin position="539"/>
        <end position="609"/>
    </location>
</feature>
<accession>A0A6I9NX88</accession>
<feature type="region of interest" description="Disordered" evidence="11">
    <location>
        <begin position="323"/>
        <end position="366"/>
    </location>
</feature>
<evidence type="ECO:0000256" key="3">
    <source>
        <dbReference type="ARBA" id="ARBA00004264"/>
    </source>
</evidence>
<dbReference type="FunFam" id="2.30.29.30:FF:000020">
    <property type="entry name" value="Actin filament-associated protein 1-like 2 isoform 1"/>
    <property type="match status" value="1"/>
</dbReference>
<evidence type="ECO:0000256" key="5">
    <source>
        <dbReference type="ARBA" id="ARBA00016930"/>
    </source>
</evidence>
<dbReference type="Gene3D" id="2.30.29.30">
    <property type="entry name" value="Pleckstrin-homology domain (PH domain)/Phosphotyrosine-binding domain (PTB)"/>
    <property type="match status" value="2"/>
</dbReference>
<comment type="subcellular location">
    <subcellularLocation>
        <location evidence="3">Cell projection</location>
        <location evidence="3">Invadopodium</location>
    </subcellularLocation>
    <subcellularLocation>
        <location evidence="2">Cell projection</location>
        <location evidence="2">Podosome</location>
    </subcellularLocation>
    <subcellularLocation>
        <location evidence="4">Cytoplasm</location>
    </subcellularLocation>
</comment>
<keyword evidence="10" id="KW-0966">Cell projection</keyword>
<dbReference type="GO" id="GO:0005829">
    <property type="term" value="C:cytosol"/>
    <property type="evidence" value="ECO:0007669"/>
    <property type="project" value="TreeGrafter"/>
</dbReference>
<dbReference type="RefSeq" id="XP_010779418.1">
    <property type="nucleotide sequence ID" value="XM_010781116.1"/>
</dbReference>
<evidence type="ECO:0000256" key="7">
    <source>
        <dbReference type="ARBA" id="ARBA00022737"/>
    </source>
</evidence>
<evidence type="ECO:0000256" key="11">
    <source>
        <dbReference type="SAM" id="MobiDB-lite"/>
    </source>
</evidence>
<evidence type="ECO:0000256" key="1">
    <source>
        <dbReference type="ARBA" id="ARBA00002089"/>
    </source>
</evidence>
<evidence type="ECO:0000313" key="14">
    <source>
        <dbReference type="Proteomes" id="UP000504611"/>
    </source>
</evidence>
<feature type="domain" description="PH" evidence="13">
    <location>
        <begin position="406"/>
        <end position="500"/>
    </location>
</feature>
<evidence type="ECO:0000256" key="6">
    <source>
        <dbReference type="ARBA" id="ARBA00022490"/>
    </source>
</evidence>
<keyword evidence="7" id="KW-0677">Repeat</keyword>
<feature type="compositionally biased region" description="Low complexity" evidence="11">
    <location>
        <begin position="111"/>
        <end position="120"/>
    </location>
</feature>
<dbReference type="KEGG" id="ncc:104954064"/>
<evidence type="ECO:0000259" key="13">
    <source>
        <dbReference type="PROSITE" id="PS50003"/>
    </source>
</evidence>
<gene>
    <name evidence="15" type="primary">afap1l1a</name>
</gene>
<keyword evidence="12" id="KW-1133">Transmembrane helix</keyword>
<feature type="transmembrane region" description="Helical" evidence="12">
    <location>
        <begin position="754"/>
        <end position="778"/>
    </location>
</feature>